<keyword evidence="3" id="KW-1185">Reference proteome</keyword>
<name>A0AAW0VNM6_CHEQU</name>
<evidence type="ECO:0000313" key="3">
    <source>
        <dbReference type="Proteomes" id="UP001445076"/>
    </source>
</evidence>
<gene>
    <name evidence="2" type="ORF">OTU49_014569</name>
</gene>
<accession>A0AAW0VNM6</accession>
<protein>
    <recommendedName>
        <fullName evidence="4">HTH CENPB-type domain-containing protein</fullName>
    </recommendedName>
</protein>
<reference evidence="2 3" key="1">
    <citation type="journal article" date="2024" name="BMC Genomics">
        <title>Genome assembly of redclaw crayfish (Cherax quadricarinatus) provides insights into its immune adaptation and hypoxia tolerance.</title>
        <authorList>
            <person name="Liu Z."/>
            <person name="Zheng J."/>
            <person name="Li H."/>
            <person name="Fang K."/>
            <person name="Wang S."/>
            <person name="He J."/>
            <person name="Zhou D."/>
            <person name="Weng S."/>
            <person name="Chi M."/>
            <person name="Gu Z."/>
            <person name="He J."/>
            <person name="Li F."/>
            <person name="Wang M."/>
        </authorList>
    </citation>
    <scope>NUCLEOTIDE SEQUENCE [LARGE SCALE GENOMIC DNA]</scope>
    <source>
        <strain evidence="2">ZL_2023a</strain>
    </source>
</reference>
<evidence type="ECO:0000313" key="2">
    <source>
        <dbReference type="EMBL" id="KAK8718659.1"/>
    </source>
</evidence>
<evidence type="ECO:0008006" key="4">
    <source>
        <dbReference type="Google" id="ProtNLM"/>
    </source>
</evidence>
<proteinExistence type="predicted"/>
<dbReference type="AlphaFoldDB" id="A0AAW0VNM6"/>
<comment type="caution">
    <text evidence="2">The sequence shown here is derived from an EMBL/GenBank/DDBJ whole genome shotgun (WGS) entry which is preliminary data.</text>
</comment>
<dbReference type="Proteomes" id="UP001445076">
    <property type="component" value="Unassembled WGS sequence"/>
</dbReference>
<dbReference type="EMBL" id="JARKIK010004759">
    <property type="protein sequence ID" value="KAK8718659.1"/>
    <property type="molecule type" value="Genomic_DNA"/>
</dbReference>
<sequence length="356" mass="41194">VSDFGSSAEEPEPHHHHEPRIPEVMAVVEALVLQLIDIGLPTSLNNVIQTVKQLFQARGTHKPFCCKSEAEKWYQDFRRAHVHRFPNTNEDRTLRLPTDHETRQWLTKLKIDMIKFHGVTPRRVFYMQELNFFLDKQTREIKYHRMFPGKVNCSNEKDTVTVLFILCANGQIGPGMIIFPRMVIPEKLLTSLRNTEGGKEWVLGSSMNGWLYSDCISEFLSDVFVPWLNKRHVHFPVALFTSEYVSNIPLSRMSESFMAQGIQLIPVPRMMSPILSPGEWIVADYFRTSWGRALSEWSIRNNSKPLLEENFAPFIIGCLTAQSTPAKVHSKFRKLGIYPFDPQAMFQCLRSHSRHH</sequence>
<feature type="region of interest" description="Disordered" evidence="1">
    <location>
        <begin position="1"/>
        <end position="21"/>
    </location>
</feature>
<evidence type="ECO:0000256" key="1">
    <source>
        <dbReference type="SAM" id="MobiDB-lite"/>
    </source>
</evidence>
<feature type="compositionally biased region" description="Basic and acidic residues" evidence="1">
    <location>
        <begin position="11"/>
        <end position="21"/>
    </location>
</feature>
<organism evidence="2 3">
    <name type="scientific">Cherax quadricarinatus</name>
    <name type="common">Australian red claw crayfish</name>
    <dbReference type="NCBI Taxonomy" id="27406"/>
    <lineage>
        <taxon>Eukaryota</taxon>
        <taxon>Metazoa</taxon>
        <taxon>Ecdysozoa</taxon>
        <taxon>Arthropoda</taxon>
        <taxon>Crustacea</taxon>
        <taxon>Multicrustacea</taxon>
        <taxon>Malacostraca</taxon>
        <taxon>Eumalacostraca</taxon>
        <taxon>Eucarida</taxon>
        <taxon>Decapoda</taxon>
        <taxon>Pleocyemata</taxon>
        <taxon>Astacidea</taxon>
        <taxon>Parastacoidea</taxon>
        <taxon>Parastacidae</taxon>
        <taxon>Cherax</taxon>
    </lineage>
</organism>
<feature type="non-terminal residue" evidence="2">
    <location>
        <position position="1"/>
    </location>
</feature>